<dbReference type="Gene3D" id="3.40.50.150">
    <property type="entry name" value="Vaccinia Virus protein VP39"/>
    <property type="match status" value="1"/>
</dbReference>
<evidence type="ECO:0000313" key="1">
    <source>
        <dbReference type="EMBL" id="KKS24958.1"/>
    </source>
</evidence>
<dbReference type="AlphaFoldDB" id="A0A0G1AI25"/>
<reference evidence="1 2" key="1">
    <citation type="journal article" date="2015" name="Nature">
        <title>rRNA introns, odd ribosomes, and small enigmatic genomes across a large radiation of phyla.</title>
        <authorList>
            <person name="Brown C.T."/>
            <person name="Hug L.A."/>
            <person name="Thomas B.C."/>
            <person name="Sharon I."/>
            <person name="Castelle C.J."/>
            <person name="Singh A."/>
            <person name="Wilkins M.J."/>
            <person name="Williams K.H."/>
            <person name="Banfield J.F."/>
        </authorList>
    </citation>
    <scope>NUCLEOTIDE SEQUENCE [LARGE SCALE GENOMIC DNA]</scope>
</reference>
<dbReference type="EMBL" id="LCCD01000014">
    <property type="protein sequence ID" value="KKS24958.1"/>
    <property type="molecule type" value="Genomic_DNA"/>
</dbReference>
<evidence type="ECO:0000313" key="2">
    <source>
        <dbReference type="Proteomes" id="UP000033856"/>
    </source>
</evidence>
<dbReference type="PANTHER" id="PTHR43861">
    <property type="entry name" value="TRANS-ACONITATE 2-METHYLTRANSFERASE-RELATED"/>
    <property type="match status" value="1"/>
</dbReference>
<dbReference type="InterPro" id="IPR029063">
    <property type="entry name" value="SAM-dependent_MTases_sf"/>
</dbReference>
<comment type="caution">
    <text evidence="1">The sequence shown here is derived from an EMBL/GenBank/DDBJ whole genome shotgun (WGS) entry which is preliminary data.</text>
</comment>
<dbReference type="PANTHER" id="PTHR43861:SF6">
    <property type="entry name" value="METHYLTRANSFERASE TYPE 11"/>
    <property type="match status" value="1"/>
</dbReference>
<sequence>MTKEFYTKPDDALRRRKLIEYKKTYIDVYFPENKNVKILDLGCGPGLFLEACKNSGYCNCEGVEMLDKLVDYARNEIKLSNIKKADVFDYLKIAEQPTYDIVAAFNLLEHIKKEKVGELLDLIFRNLKNGGLFLAEVPNADSSLGIHTFYSDITHEFAYTGGLMKKMLGLSGFSDISVLPNRVRKNPFIRLAQKILAKAVGFDDKIMFSGNIICIARKKN</sequence>
<keyword evidence="1" id="KW-0808">Transferase</keyword>
<keyword evidence="1" id="KW-0489">Methyltransferase</keyword>
<accession>A0A0G1AI25</accession>
<dbReference type="GO" id="GO:0032259">
    <property type="term" value="P:methylation"/>
    <property type="evidence" value="ECO:0007669"/>
    <property type="project" value="UniProtKB-KW"/>
</dbReference>
<proteinExistence type="predicted"/>
<name>A0A0G1AI25_9BACT</name>
<protein>
    <submittedName>
        <fullName evidence="1">Methyltransferase type 12</fullName>
    </submittedName>
</protein>
<dbReference type="CDD" id="cd02440">
    <property type="entry name" value="AdoMet_MTases"/>
    <property type="match status" value="1"/>
</dbReference>
<organism evidence="1 2">
    <name type="scientific">Candidatus Jorgensenbacteria bacterium GW2011_GWF2_41_8</name>
    <dbReference type="NCBI Taxonomy" id="1618667"/>
    <lineage>
        <taxon>Bacteria</taxon>
        <taxon>Candidatus Joergenseniibacteriota</taxon>
    </lineage>
</organism>
<gene>
    <name evidence="1" type="ORF">UU83_C0014G0006</name>
</gene>
<dbReference type="GO" id="GO:0008168">
    <property type="term" value="F:methyltransferase activity"/>
    <property type="evidence" value="ECO:0007669"/>
    <property type="project" value="UniProtKB-KW"/>
</dbReference>
<dbReference type="SUPFAM" id="SSF53335">
    <property type="entry name" value="S-adenosyl-L-methionine-dependent methyltransferases"/>
    <property type="match status" value="1"/>
</dbReference>
<dbReference type="Pfam" id="PF13489">
    <property type="entry name" value="Methyltransf_23"/>
    <property type="match status" value="1"/>
</dbReference>
<dbReference type="Proteomes" id="UP000033856">
    <property type="component" value="Unassembled WGS sequence"/>
</dbReference>